<gene>
    <name evidence="2" type="ORF">AMORRO_LOCUS18108</name>
</gene>
<organism evidence="2 3">
    <name type="scientific">Acaulospora morrowiae</name>
    <dbReference type="NCBI Taxonomy" id="94023"/>
    <lineage>
        <taxon>Eukaryota</taxon>
        <taxon>Fungi</taxon>
        <taxon>Fungi incertae sedis</taxon>
        <taxon>Mucoromycota</taxon>
        <taxon>Glomeromycotina</taxon>
        <taxon>Glomeromycetes</taxon>
        <taxon>Diversisporales</taxon>
        <taxon>Acaulosporaceae</taxon>
        <taxon>Acaulospora</taxon>
    </lineage>
</organism>
<sequence>MATERNELLRSAFIAKIGNGYVPEQFVFLDESVKDEQTLSHRYGYSYVGTKAQSKVMFVRGKHYTILPALTIDGIVAVKVIEESYNKKKFEDFIYTQIPHMNLFPSKNSVLVMDNARIHHNAEWIS</sequence>
<dbReference type="Pfam" id="PF13358">
    <property type="entry name" value="DDE_3"/>
    <property type="match status" value="1"/>
</dbReference>
<comment type="caution">
    <text evidence="2">The sequence shown here is derived from an EMBL/GenBank/DDBJ whole genome shotgun (WGS) entry which is preliminary data.</text>
</comment>
<reference evidence="2" key="1">
    <citation type="submission" date="2021-06" db="EMBL/GenBank/DDBJ databases">
        <authorList>
            <person name="Kallberg Y."/>
            <person name="Tangrot J."/>
            <person name="Rosling A."/>
        </authorList>
    </citation>
    <scope>NUCLEOTIDE SEQUENCE</scope>
    <source>
        <strain evidence="2">CL551</strain>
    </source>
</reference>
<dbReference type="InterPro" id="IPR036397">
    <property type="entry name" value="RNaseH_sf"/>
</dbReference>
<dbReference type="GO" id="GO:0003676">
    <property type="term" value="F:nucleic acid binding"/>
    <property type="evidence" value="ECO:0007669"/>
    <property type="project" value="InterPro"/>
</dbReference>
<evidence type="ECO:0000313" key="2">
    <source>
        <dbReference type="EMBL" id="CAG8790601.1"/>
    </source>
</evidence>
<dbReference type="InterPro" id="IPR038717">
    <property type="entry name" value="Tc1-like_DDE_dom"/>
</dbReference>
<accession>A0A9N9JR93</accession>
<name>A0A9N9JR93_9GLOM</name>
<feature type="domain" description="Tc1-like transposase DDE" evidence="1">
    <location>
        <begin position="26"/>
        <end position="123"/>
    </location>
</feature>
<feature type="non-terminal residue" evidence="2">
    <location>
        <position position="126"/>
    </location>
</feature>
<dbReference type="PANTHER" id="PTHR46564">
    <property type="entry name" value="TRANSPOSASE"/>
    <property type="match status" value="1"/>
</dbReference>
<dbReference type="Gene3D" id="3.30.420.10">
    <property type="entry name" value="Ribonuclease H-like superfamily/Ribonuclease H"/>
    <property type="match status" value="1"/>
</dbReference>
<protein>
    <submittedName>
        <fullName evidence="2">17697_t:CDS:1</fullName>
    </submittedName>
</protein>
<dbReference type="OrthoDB" id="2394134at2759"/>
<proteinExistence type="predicted"/>
<keyword evidence="3" id="KW-1185">Reference proteome</keyword>
<evidence type="ECO:0000259" key="1">
    <source>
        <dbReference type="Pfam" id="PF13358"/>
    </source>
</evidence>
<dbReference type="Proteomes" id="UP000789342">
    <property type="component" value="Unassembled WGS sequence"/>
</dbReference>
<evidence type="ECO:0000313" key="3">
    <source>
        <dbReference type="Proteomes" id="UP000789342"/>
    </source>
</evidence>
<dbReference type="PANTHER" id="PTHR46564:SF1">
    <property type="entry name" value="TRANSPOSASE"/>
    <property type="match status" value="1"/>
</dbReference>
<dbReference type="EMBL" id="CAJVPV010061067">
    <property type="protein sequence ID" value="CAG8790601.1"/>
    <property type="molecule type" value="Genomic_DNA"/>
</dbReference>
<dbReference type="AlphaFoldDB" id="A0A9N9JR93"/>